<dbReference type="EMBL" id="KN836645">
    <property type="protein sequence ID" value="KIK31793.1"/>
    <property type="molecule type" value="Genomic_DNA"/>
</dbReference>
<sequence length="55" mass="6262">MNEGPHVELQEEVEEWLVLCVEVKCMSRLLILMLTTARAQYPVPPHFRVGVASIV</sequence>
<dbReference type="InParanoid" id="A0A0D0AIE5"/>
<reference evidence="1 2" key="1">
    <citation type="submission" date="2014-04" db="EMBL/GenBank/DDBJ databases">
        <authorList>
            <consortium name="DOE Joint Genome Institute"/>
            <person name="Kuo A."/>
            <person name="Ruytinx J."/>
            <person name="Rineau F."/>
            <person name="Colpaert J."/>
            <person name="Kohler A."/>
            <person name="Nagy L.G."/>
            <person name="Floudas D."/>
            <person name="Copeland A."/>
            <person name="Barry K.W."/>
            <person name="Cichocki N."/>
            <person name="Veneault-Fourrey C."/>
            <person name="LaButti K."/>
            <person name="Lindquist E.A."/>
            <person name="Lipzen A."/>
            <person name="Lundell T."/>
            <person name="Morin E."/>
            <person name="Murat C."/>
            <person name="Sun H."/>
            <person name="Tunlid A."/>
            <person name="Henrissat B."/>
            <person name="Grigoriev I.V."/>
            <person name="Hibbett D.S."/>
            <person name="Martin F."/>
            <person name="Nordberg H.P."/>
            <person name="Cantor M.N."/>
            <person name="Hua S.X."/>
        </authorList>
    </citation>
    <scope>NUCLEOTIDE SEQUENCE [LARGE SCALE GENOMIC DNA]</scope>
    <source>
        <strain evidence="1 2">UH-Slu-Lm8-n1</strain>
    </source>
</reference>
<reference evidence="2" key="2">
    <citation type="submission" date="2015-01" db="EMBL/GenBank/DDBJ databases">
        <title>Evolutionary Origins and Diversification of the Mycorrhizal Mutualists.</title>
        <authorList>
            <consortium name="DOE Joint Genome Institute"/>
            <consortium name="Mycorrhizal Genomics Consortium"/>
            <person name="Kohler A."/>
            <person name="Kuo A."/>
            <person name="Nagy L.G."/>
            <person name="Floudas D."/>
            <person name="Copeland A."/>
            <person name="Barry K.W."/>
            <person name="Cichocki N."/>
            <person name="Veneault-Fourrey C."/>
            <person name="LaButti K."/>
            <person name="Lindquist E.A."/>
            <person name="Lipzen A."/>
            <person name="Lundell T."/>
            <person name="Morin E."/>
            <person name="Murat C."/>
            <person name="Riley R."/>
            <person name="Ohm R."/>
            <person name="Sun H."/>
            <person name="Tunlid A."/>
            <person name="Henrissat B."/>
            <person name="Grigoriev I.V."/>
            <person name="Hibbett D.S."/>
            <person name="Martin F."/>
        </authorList>
    </citation>
    <scope>NUCLEOTIDE SEQUENCE [LARGE SCALE GENOMIC DNA]</scope>
    <source>
        <strain evidence="2">UH-Slu-Lm8-n1</strain>
    </source>
</reference>
<evidence type="ECO:0000313" key="1">
    <source>
        <dbReference type="EMBL" id="KIK31793.1"/>
    </source>
</evidence>
<organism evidence="1 2">
    <name type="scientific">Suillus luteus UH-Slu-Lm8-n1</name>
    <dbReference type="NCBI Taxonomy" id="930992"/>
    <lineage>
        <taxon>Eukaryota</taxon>
        <taxon>Fungi</taxon>
        <taxon>Dikarya</taxon>
        <taxon>Basidiomycota</taxon>
        <taxon>Agaricomycotina</taxon>
        <taxon>Agaricomycetes</taxon>
        <taxon>Agaricomycetidae</taxon>
        <taxon>Boletales</taxon>
        <taxon>Suillineae</taxon>
        <taxon>Suillaceae</taxon>
        <taxon>Suillus</taxon>
    </lineage>
</organism>
<dbReference type="Proteomes" id="UP000054485">
    <property type="component" value="Unassembled WGS sequence"/>
</dbReference>
<dbReference type="HOGENOM" id="CLU_3033929_0_0_1"/>
<dbReference type="AlphaFoldDB" id="A0A0D0AIE5"/>
<evidence type="ECO:0000313" key="2">
    <source>
        <dbReference type="Proteomes" id="UP000054485"/>
    </source>
</evidence>
<protein>
    <submittedName>
        <fullName evidence="1">Uncharacterized protein</fullName>
    </submittedName>
</protein>
<name>A0A0D0AIE5_9AGAM</name>
<accession>A0A0D0AIE5</accession>
<proteinExistence type="predicted"/>
<keyword evidence="2" id="KW-1185">Reference proteome</keyword>
<gene>
    <name evidence="1" type="ORF">CY34DRAFT_814519</name>
</gene>